<comment type="caution">
    <text evidence="1">The sequence shown here is derived from an EMBL/GenBank/DDBJ whole genome shotgun (WGS) entry which is preliminary data.</text>
</comment>
<keyword evidence="1" id="KW-0548">Nucleotidyltransferase</keyword>
<gene>
    <name evidence="1" type="ORF">Tci_547556</name>
</gene>
<evidence type="ECO:0000313" key="1">
    <source>
        <dbReference type="EMBL" id="GEZ75583.1"/>
    </source>
</evidence>
<dbReference type="EMBL" id="BKCJ010319318">
    <property type="protein sequence ID" value="GEZ75583.1"/>
    <property type="molecule type" value="Genomic_DNA"/>
</dbReference>
<keyword evidence="1" id="KW-0695">RNA-directed DNA polymerase</keyword>
<accession>A0A699ITA5</accession>
<proteinExistence type="predicted"/>
<name>A0A699ITA5_TANCI</name>
<dbReference type="GO" id="GO:0003964">
    <property type="term" value="F:RNA-directed DNA polymerase activity"/>
    <property type="evidence" value="ECO:0007669"/>
    <property type="project" value="UniProtKB-KW"/>
</dbReference>
<sequence length="571" mass="64673">MEIPLPGVCTAMMKKLPVKDKWHGVHHVIAKDKEIFMLVEKDYPLRKGLALIMISYRLQVKNHSQMAEDLIKKIYNIANTPWKQSIPTARREFPLAVEGVPTAREMEIPLPGVCTAMMKKLPQPTLACQLSYPHQATYLMSSFPTGRRFLSPQINEEGRSHLILPKNQKRSAMPGWGNGKRNDSEERNWGSQCFSTLNEMSQPRDALLLTPQVTIIVISSGTYWPTTSLSLIPGPNAPRGILSLFVGLVHARANEHRPQQQETMTNRVRHLATSARKRNVVLFEAFFSLLVKGARDVRGVRASCTTERGQRRIRSQSYGPTPFEGGWLTTPRTVMFDWAYTHSLTYAVPLQLTLAPGVGNKMHKAFPLPGESSHCGIRAWRETLILGEFPTITSQTYYPNSQKKIDHQYPLVAKIPVLDIGKFEQWQFRIQQYLQHEHYALWEVIEFGDSYNVPTNFDLVDSRSKDGRTITVTTDDMQKKKNDVKERITLLLSLPDEHQLRNDLDSMSLDDLYNHLKVYEAEVQKKPNSNPQDMAFISCSKNSNNEDGNTVCVTTATTPFPTGSVNVATIS</sequence>
<dbReference type="AlphaFoldDB" id="A0A699ITA5"/>
<reference evidence="1" key="1">
    <citation type="journal article" date="2019" name="Sci. Rep.">
        <title>Draft genome of Tanacetum cinerariifolium, the natural source of mosquito coil.</title>
        <authorList>
            <person name="Yamashiro T."/>
            <person name="Shiraishi A."/>
            <person name="Satake H."/>
            <person name="Nakayama K."/>
        </authorList>
    </citation>
    <scope>NUCLEOTIDE SEQUENCE</scope>
</reference>
<keyword evidence="1" id="KW-0808">Transferase</keyword>
<protein>
    <submittedName>
        <fullName evidence="1">Reverse transcriptase domain, reverse transcriptase zinc-binding domain protein</fullName>
    </submittedName>
</protein>
<organism evidence="1">
    <name type="scientific">Tanacetum cinerariifolium</name>
    <name type="common">Dalmatian daisy</name>
    <name type="synonym">Chrysanthemum cinerariifolium</name>
    <dbReference type="NCBI Taxonomy" id="118510"/>
    <lineage>
        <taxon>Eukaryota</taxon>
        <taxon>Viridiplantae</taxon>
        <taxon>Streptophyta</taxon>
        <taxon>Embryophyta</taxon>
        <taxon>Tracheophyta</taxon>
        <taxon>Spermatophyta</taxon>
        <taxon>Magnoliopsida</taxon>
        <taxon>eudicotyledons</taxon>
        <taxon>Gunneridae</taxon>
        <taxon>Pentapetalae</taxon>
        <taxon>asterids</taxon>
        <taxon>campanulids</taxon>
        <taxon>Asterales</taxon>
        <taxon>Asteraceae</taxon>
        <taxon>Asteroideae</taxon>
        <taxon>Anthemideae</taxon>
        <taxon>Anthemidinae</taxon>
        <taxon>Tanacetum</taxon>
    </lineage>
</organism>